<evidence type="ECO:0000256" key="6">
    <source>
        <dbReference type="SAM" id="Phobius"/>
    </source>
</evidence>
<evidence type="ECO:0000256" key="5">
    <source>
        <dbReference type="ARBA" id="ARBA00023136"/>
    </source>
</evidence>
<evidence type="ECO:0000256" key="3">
    <source>
        <dbReference type="ARBA" id="ARBA00022692"/>
    </source>
</evidence>
<feature type="transmembrane region" description="Helical" evidence="6">
    <location>
        <begin position="118"/>
        <end position="136"/>
    </location>
</feature>
<evidence type="ECO:0000313" key="9">
    <source>
        <dbReference type="Proteomes" id="UP000832034"/>
    </source>
</evidence>
<feature type="transmembrane region" description="Helical" evidence="6">
    <location>
        <begin position="217"/>
        <end position="235"/>
    </location>
</feature>
<feature type="transmembrane region" description="Helical" evidence="6">
    <location>
        <begin position="93"/>
        <end position="111"/>
    </location>
</feature>
<evidence type="ECO:0000313" key="8">
    <source>
        <dbReference type="EMBL" id="UOO91470.1"/>
    </source>
</evidence>
<gene>
    <name evidence="8" type="ORF">LVJ81_07275</name>
</gene>
<protein>
    <submittedName>
        <fullName evidence="8">DMT family transporter</fullName>
    </submittedName>
</protein>
<comment type="similarity">
    <text evidence="2">Belongs to the EamA transporter family.</text>
</comment>
<evidence type="ECO:0000259" key="7">
    <source>
        <dbReference type="Pfam" id="PF00892"/>
    </source>
</evidence>
<comment type="subcellular location">
    <subcellularLocation>
        <location evidence="1">Membrane</location>
        <topology evidence="1">Multi-pass membrane protein</topology>
    </subcellularLocation>
</comment>
<dbReference type="Pfam" id="PF00892">
    <property type="entry name" value="EamA"/>
    <property type="match status" value="2"/>
</dbReference>
<feature type="transmembrane region" description="Helical" evidence="6">
    <location>
        <begin position="33"/>
        <end position="51"/>
    </location>
</feature>
<dbReference type="EMBL" id="CP091512">
    <property type="protein sequence ID" value="UOO91470.1"/>
    <property type="molecule type" value="Genomic_DNA"/>
</dbReference>
<keyword evidence="9" id="KW-1185">Reference proteome</keyword>
<dbReference type="PANTHER" id="PTHR32322:SF2">
    <property type="entry name" value="EAMA DOMAIN-CONTAINING PROTEIN"/>
    <property type="match status" value="1"/>
</dbReference>
<dbReference type="SUPFAM" id="SSF103481">
    <property type="entry name" value="Multidrug resistance efflux transporter EmrE"/>
    <property type="match status" value="2"/>
</dbReference>
<keyword evidence="4 6" id="KW-1133">Transmembrane helix</keyword>
<proteinExistence type="inferred from homology"/>
<feature type="transmembrane region" description="Helical" evidence="6">
    <location>
        <begin position="244"/>
        <end position="262"/>
    </location>
</feature>
<evidence type="ECO:0000256" key="4">
    <source>
        <dbReference type="ARBA" id="ARBA00022989"/>
    </source>
</evidence>
<keyword evidence="3 6" id="KW-0812">Transmembrane</keyword>
<sequence>MNAILYVAVVLIWGTTWIGITLQSHYVPPLAGIFWRFAIAAAILFGGLCLCRRLQRLSWQDHVMCLLQSLCVFSLNFVCFYTAVQYIHSGLESVIFSMAVFFNALFAWLFFKQKPSRQLIPAALLGLAGMVLLFWQEWNWQNGDMGQLKGVALSLLGTLGFSLGNMLSLRHQRHGLDVFSSNAYAMMYGVVVLWFLAKITGTTLQVPWQEMTFTWSLLYLAIFGSVIGFTAYFSLVKRLGAARSAYATLLFPLVALGISTVWEGYQWHVTAIVGMILILMGNLWMFKKP</sequence>
<evidence type="ECO:0000256" key="2">
    <source>
        <dbReference type="ARBA" id="ARBA00007362"/>
    </source>
</evidence>
<dbReference type="InterPro" id="IPR050638">
    <property type="entry name" value="AA-Vitamin_Transporters"/>
</dbReference>
<name>A0ABY4E972_VITST</name>
<accession>A0ABY4E972</accession>
<feature type="transmembrane region" description="Helical" evidence="6">
    <location>
        <begin position="179"/>
        <end position="197"/>
    </location>
</feature>
<keyword evidence="5 6" id="KW-0472">Membrane</keyword>
<feature type="transmembrane region" description="Helical" evidence="6">
    <location>
        <begin position="148"/>
        <end position="167"/>
    </location>
</feature>
<dbReference type="InterPro" id="IPR000620">
    <property type="entry name" value="EamA_dom"/>
</dbReference>
<feature type="domain" description="EamA" evidence="7">
    <location>
        <begin position="149"/>
        <end position="285"/>
    </location>
</feature>
<organism evidence="8 9">
    <name type="scientific">Vitreoscilla stercoraria</name>
    <dbReference type="NCBI Taxonomy" id="61"/>
    <lineage>
        <taxon>Bacteria</taxon>
        <taxon>Pseudomonadati</taxon>
        <taxon>Pseudomonadota</taxon>
        <taxon>Betaproteobacteria</taxon>
        <taxon>Neisseriales</taxon>
        <taxon>Neisseriaceae</taxon>
        <taxon>Vitreoscilla</taxon>
    </lineage>
</organism>
<evidence type="ECO:0000256" key="1">
    <source>
        <dbReference type="ARBA" id="ARBA00004141"/>
    </source>
</evidence>
<feature type="transmembrane region" description="Helical" evidence="6">
    <location>
        <begin position="268"/>
        <end position="286"/>
    </location>
</feature>
<feature type="transmembrane region" description="Helical" evidence="6">
    <location>
        <begin position="63"/>
        <end position="87"/>
    </location>
</feature>
<dbReference type="InterPro" id="IPR037185">
    <property type="entry name" value="EmrE-like"/>
</dbReference>
<reference evidence="8" key="1">
    <citation type="submission" date="2021-12" db="EMBL/GenBank/DDBJ databases">
        <authorList>
            <person name="Veyrier F.J."/>
        </authorList>
    </citation>
    <scope>NUCLEOTIDE SEQUENCE</scope>
    <source>
        <strain evidence="8">SAG 1488-6</strain>
    </source>
</reference>
<feature type="transmembrane region" description="Helical" evidence="6">
    <location>
        <begin position="5"/>
        <end position="27"/>
    </location>
</feature>
<feature type="domain" description="EamA" evidence="7">
    <location>
        <begin position="4"/>
        <end position="134"/>
    </location>
</feature>
<dbReference type="Proteomes" id="UP000832034">
    <property type="component" value="Chromosome"/>
</dbReference>
<reference evidence="8" key="2">
    <citation type="journal article" date="2022" name="Res Sq">
        <title>Evolution of multicellular longitudinally dividing oral cavity symbionts (Neisseriaceae).</title>
        <authorList>
            <person name="Nyongesa S."/>
            <person name="Weber P."/>
            <person name="Bernet E."/>
            <person name="Pullido F."/>
            <person name="Nieckarz M."/>
            <person name="Delaby M."/>
            <person name="Nieves C."/>
            <person name="Viehboeck T."/>
            <person name="Krause N."/>
            <person name="Rivera-Millot A."/>
            <person name="Nakamura A."/>
            <person name="Vischer N."/>
            <person name="VanNieuwenhze M."/>
            <person name="Brun Y."/>
            <person name="Cava F."/>
            <person name="Bulgheresi S."/>
            <person name="Veyrier F."/>
        </authorList>
    </citation>
    <scope>NUCLEOTIDE SEQUENCE</scope>
    <source>
        <strain evidence="8">SAG 1488-6</strain>
    </source>
</reference>
<dbReference type="RefSeq" id="WP_019959076.1">
    <property type="nucleotide sequence ID" value="NZ_CP091512.1"/>
</dbReference>
<dbReference type="PANTHER" id="PTHR32322">
    <property type="entry name" value="INNER MEMBRANE TRANSPORTER"/>
    <property type="match status" value="1"/>
</dbReference>